<feature type="domain" description="DUF6265" evidence="2">
    <location>
        <begin position="24"/>
        <end position="129"/>
    </location>
</feature>
<protein>
    <submittedName>
        <fullName evidence="3">DUF6265 family protein</fullName>
    </submittedName>
</protein>
<comment type="caution">
    <text evidence="3">The sequence shown here is derived from an EMBL/GenBank/DDBJ whole genome shotgun (WGS) entry which is preliminary data.</text>
</comment>
<gene>
    <name evidence="3" type="ORF">OD750_004690</name>
</gene>
<evidence type="ECO:0000256" key="1">
    <source>
        <dbReference type="SAM" id="SignalP"/>
    </source>
</evidence>
<dbReference type="AlphaFoldDB" id="A0A9X3YHT2"/>
<proteinExistence type="predicted"/>
<dbReference type="EMBL" id="JAOVZO020000003">
    <property type="protein sequence ID" value="MDC8011839.1"/>
    <property type="molecule type" value="Genomic_DNA"/>
</dbReference>
<accession>A0A9X3YHT2</accession>
<organism evidence="3 4">
    <name type="scientific">Tahibacter soli</name>
    <dbReference type="NCBI Taxonomy" id="2983605"/>
    <lineage>
        <taxon>Bacteria</taxon>
        <taxon>Pseudomonadati</taxon>
        <taxon>Pseudomonadota</taxon>
        <taxon>Gammaproteobacteria</taxon>
        <taxon>Lysobacterales</taxon>
        <taxon>Rhodanobacteraceae</taxon>
        <taxon>Tahibacter</taxon>
    </lineage>
</organism>
<sequence length="147" mass="15974">MIRTAAAIALLLAGIAANAAELPAWLAGHWKTSNGKTTTEEIWLAPADGLMVGAGRTVGGRKPFFEFLRIEARGDALVFVAQPRGAAPTEFAAIKVEADSVTFENPQHDFPQRVIYRRAGADRLDARTEGTVDGKLQGEDWHYERAK</sequence>
<feature type="chain" id="PRO_5040919494" evidence="1">
    <location>
        <begin position="20"/>
        <end position="147"/>
    </location>
</feature>
<dbReference type="Proteomes" id="UP001139971">
    <property type="component" value="Unassembled WGS sequence"/>
</dbReference>
<reference evidence="3" key="1">
    <citation type="submission" date="2023-02" db="EMBL/GenBank/DDBJ databases">
        <title>Tahibacter soli sp. nov. isolated from soil.</title>
        <authorList>
            <person name="Baek J.H."/>
            <person name="Lee J.K."/>
            <person name="Choi D.G."/>
            <person name="Jeon C.O."/>
        </authorList>
    </citation>
    <scope>NUCLEOTIDE SEQUENCE</scope>
    <source>
        <strain evidence="3">BL</strain>
    </source>
</reference>
<evidence type="ECO:0000313" key="3">
    <source>
        <dbReference type="EMBL" id="MDC8011839.1"/>
    </source>
</evidence>
<evidence type="ECO:0000259" key="2">
    <source>
        <dbReference type="Pfam" id="PF19780"/>
    </source>
</evidence>
<dbReference type="RefSeq" id="WP_263543109.1">
    <property type="nucleotide sequence ID" value="NZ_JAOVZO020000003.1"/>
</dbReference>
<name>A0A9X3YHT2_9GAMM</name>
<keyword evidence="1" id="KW-0732">Signal</keyword>
<evidence type="ECO:0000313" key="4">
    <source>
        <dbReference type="Proteomes" id="UP001139971"/>
    </source>
</evidence>
<dbReference type="Pfam" id="PF19780">
    <property type="entry name" value="DUF6265"/>
    <property type="match status" value="1"/>
</dbReference>
<keyword evidence="4" id="KW-1185">Reference proteome</keyword>
<dbReference type="InterPro" id="IPR046232">
    <property type="entry name" value="DUF6265"/>
</dbReference>
<feature type="signal peptide" evidence="1">
    <location>
        <begin position="1"/>
        <end position="19"/>
    </location>
</feature>